<keyword evidence="5" id="KW-1185">Reference proteome</keyword>
<dbReference type="InterPro" id="IPR013892">
    <property type="entry name" value="Cyt_c_biogenesis_Cmc1-like"/>
</dbReference>
<name>A0A6A7BVX7_9PEZI</name>
<evidence type="ECO:0000256" key="1">
    <source>
        <dbReference type="ARBA" id="ARBA00007347"/>
    </source>
</evidence>
<gene>
    <name evidence="4" type="ORF">K470DRAFT_258980</name>
</gene>
<keyword evidence="3" id="KW-0496">Mitochondrion</keyword>
<proteinExistence type="inferred from homology"/>
<protein>
    <recommendedName>
        <fullName evidence="3">COX assembly mitochondrial protein</fullName>
    </recommendedName>
</protein>
<dbReference type="OrthoDB" id="6224010at2759"/>
<keyword evidence="3" id="KW-0999">Mitochondrion inner membrane</keyword>
<evidence type="ECO:0000256" key="3">
    <source>
        <dbReference type="RuleBase" id="RU364104"/>
    </source>
</evidence>
<comment type="function">
    <text evidence="3">Required for mitochondrial cytochrome c oxidase (COX) assembly and respiration.</text>
</comment>
<accession>A0A6A7BVX7</accession>
<keyword evidence="3" id="KW-0143">Chaperone</keyword>
<evidence type="ECO:0000313" key="4">
    <source>
        <dbReference type="EMBL" id="KAF2859361.1"/>
    </source>
</evidence>
<dbReference type="AlphaFoldDB" id="A0A6A7BVX7"/>
<evidence type="ECO:0000313" key="5">
    <source>
        <dbReference type="Proteomes" id="UP000799421"/>
    </source>
</evidence>
<dbReference type="EMBL" id="MU005994">
    <property type="protein sequence ID" value="KAF2859361.1"/>
    <property type="molecule type" value="Genomic_DNA"/>
</dbReference>
<organism evidence="4 5">
    <name type="scientific">Piedraia hortae CBS 480.64</name>
    <dbReference type="NCBI Taxonomy" id="1314780"/>
    <lineage>
        <taxon>Eukaryota</taxon>
        <taxon>Fungi</taxon>
        <taxon>Dikarya</taxon>
        <taxon>Ascomycota</taxon>
        <taxon>Pezizomycotina</taxon>
        <taxon>Dothideomycetes</taxon>
        <taxon>Dothideomycetidae</taxon>
        <taxon>Capnodiales</taxon>
        <taxon>Piedraiaceae</taxon>
        <taxon>Piedraia</taxon>
    </lineage>
</organism>
<comment type="similarity">
    <text evidence="1 3">Belongs to the CMC family.</text>
</comment>
<evidence type="ECO:0000256" key="2">
    <source>
        <dbReference type="ARBA" id="ARBA00023157"/>
    </source>
</evidence>
<reference evidence="4" key="1">
    <citation type="journal article" date="2020" name="Stud. Mycol.">
        <title>101 Dothideomycetes genomes: a test case for predicting lifestyles and emergence of pathogens.</title>
        <authorList>
            <person name="Haridas S."/>
            <person name="Albert R."/>
            <person name="Binder M."/>
            <person name="Bloem J."/>
            <person name="Labutti K."/>
            <person name="Salamov A."/>
            <person name="Andreopoulos B."/>
            <person name="Baker S."/>
            <person name="Barry K."/>
            <person name="Bills G."/>
            <person name="Bluhm B."/>
            <person name="Cannon C."/>
            <person name="Castanera R."/>
            <person name="Culley D."/>
            <person name="Daum C."/>
            <person name="Ezra D."/>
            <person name="Gonzalez J."/>
            <person name="Henrissat B."/>
            <person name="Kuo A."/>
            <person name="Liang C."/>
            <person name="Lipzen A."/>
            <person name="Lutzoni F."/>
            <person name="Magnuson J."/>
            <person name="Mondo S."/>
            <person name="Nolan M."/>
            <person name="Ohm R."/>
            <person name="Pangilinan J."/>
            <person name="Park H.-J."/>
            <person name="Ramirez L."/>
            <person name="Alfaro M."/>
            <person name="Sun H."/>
            <person name="Tritt A."/>
            <person name="Yoshinaga Y."/>
            <person name="Zwiers L.-H."/>
            <person name="Turgeon B."/>
            <person name="Goodwin S."/>
            <person name="Spatafora J."/>
            <person name="Crous P."/>
            <person name="Grigoriev I."/>
        </authorList>
    </citation>
    <scope>NUCLEOTIDE SEQUENCE</scope>
    <source>
        <strain evidence="4">CBS 480.64</strain>
    </source>
</reference>
<keyword evidence="2" id="KW-1015">Disulfide bond</keyword>
<dbReference type="Proteomes" id="UP000799421">
    <property type="component" value="Unassembled WGS sequence"/>
</dbReference>
<sequence>MAKTLNPSKSPLPLTASQEAQVQEIYHKRVRAKCADEVRDFALCCKAHNFTATVVCRSAQRVMNACMQQFATLEELDAARKEWFERIPERQKERELKEAKRKEQEKFHKDWWDREREWKKGRE</sequence>
<keyword evidence="3" id="KW-0472">Membrane</keyword>
<dbReference type="PANTHER" id="PTHR22977">
    <property type="entry name" value="COX ASSEMBLY MITOCHONDRIAL PROTEIN"/>
    <property type="match status" value="1"/>
</dbReference>
<comment type="subcellular location">
    <subcellularLocation>
        <location evidence="3">Mitochondrion inner membrane</location>
    </subcellularLocation>
</comment>
<dbReference type="PANTHER" id="PTHR22977:SF5">
    <property type="entry name" value="COX ASSEMBLY MITOCHONDRIAL PROTEIN HOMOLOG"/>
    <property type="match status" value="1"/>
</dbReference>
<dbReference type="Pfam" id="PF08583">
    <property type="entry name" value="Cmc1"/>
    <property type="match status" value="1"/>
</dbReference>
<dbReference type="GO" id="GO:0005743">
    <property type="term" value="C:mitochondrial inner membrane"/>
    <property type="evidence" value="ECO:0007669"/>
    <property type="project" value="UniProtKB-SubCell"/>
</dbReference>